<dbReference type="InterPro" id="IPR050490">
    <property type="entry name" value="Bact_solute-bd_prot1"/>
</dbReference>
<dbReference type="RefSeq" id="WP_249864557.1">
    <property type="nucleotide sequence ID" value="NZ_CP027059.1"/>
</dbReference>
<evidence type="ECO:0000256" key="1">
    <source>
        <dbReference type="SAM" id="SignalP"/>
    </source>
</evidence>
<keyword evidence="2" id="KW-0449">Lipoprotein</keyword>
<dbReference type="SUPFAM" id="SSF53850">
    <property type="entry name" value="Periplasmic binding protein-like II"/>
    <property type="match status" value="1"/>
</dbReference>
<reference evidence="2" key="2">
    <citation type="journal article" date="2021" name="J Anim Sci Technol">
        <title>Complete genome sequence of Paenibacillus konkukensis sp. nov. SK3146 as a potential probiotic strain.</title>
        <authorList>
            <person name="Jung H.I."/>
            <person name="Park S."/>
            <person name="Niu K.M."/>
            <person name="Lee S.W."/>
            <person name="Kothari D."/>
            <person name="Yi K.J."/>
            <person name="Kim S.K."/>
        </authorList>
    </citation>
    <scope>NUCLEOTIDE SEQUENCE</scope>
    <source>
        <strain evidence="2">SK3146</strain>
    </source>
</reference>
<gene>
    <name evidence="2" type="primary">lipO_25</name>
    <name evidence="2" type="ORF">SK3146_01575</name>
</gene>
<dbReference type="PANTHER" id="PTHR43649:SF12">
    <property type="entry name" value="DIACETYLCHITOBIOSE BINDING PROTEIN DASA"/>
    <property type="match status" value="1"/>
</dbReference>
<feature type="signal peptide" evidence="1">
    <location>
        <begin position="1"/>
        <end position="26"/>
    </location>
</feature>
<dbReference type="Gene3D" id="3.40.190.10">
    <property type="entry name" value="Periplasmic binding protein-like II"/>
    <property type="match status" value="2"/>
</dbReference>
<reference evidence="2" key="1">
    <citation type="submission" date="2018-02" db="EMBL/GenBank/DDBJ databases">
        <authorList>
            <person name="Kim S.-K."/>
            <person name="Jung H.-I."/>
            <person name="Lee S.-W."/>
        </authorList>
    </citation>
    <scope>NUCLEOTIDE SEQUENCE</scope>
    <source>
        <strain evidence="2">SK3146</strain>
    </source>
</reference>
<sequence>MPSIKKQTTALCALSAAMLLSGCSFSGSPAAPGDGNSGAEHHISVSMYERGNIPEGMGTATGNMWVDWVQQHSGIDVKYIAIPRGESVPKYNMLLATGEAPDLIQEYDTRFINKLYNQKQIMPIDDLIAEHSQEYKELLGKFPMLKKLATQPDGKMYAFGRVQGYFPFTFLFIREDWLHNLNLNVPQTTDELLDVAKAFALQDPDGNGKQDTYGINMSGFAPDIINSMFQNLNWVLEDGQIVHDWQRAQAALQFKKRLFDAGAIDRDYLTDKNGKKADQDFVKGKLGLYAFAGNAKQIYDFYALLRQNDPKARIIPIALPRSPFGQFSAQFNPPFQMSGVINAQAQDPAGVMKYIDFMSKETSEKTFKFGIEGVHYRMENGVPVTLDKAKYDKEVSWLGDFRTLGAQYHMTEYEKYKQDLDLSQPFDKEVYELLNRAFELYISPQRPYAGFTLDRYMPALPNEIEFINSDNEKAIQDIWNRAILSGDGYSAEQAVQDARKAWEQGNGSKVELWYQEWYRQNKDKWVFTKDLYNIDIK</sequence>
<dbReference type="EMBL" id="CP027059">
    <property type="protein sequence ID" value="UQZ82418.1"/>
    <property type="molecule type" value="Genomic_DNA"/>
</dbReference>
<evidence type="ECO:0000313" key="2">
    <source>
        <dbReference type="EMBL" id="UQZ82418.1"/>
    </source>
</evidence>
<feature type="chain" id="PRO_5045975162" evidence="1">
    <location>
        <begin position="27"/>
        <end position="537"/>
    </location>
</feature>
<keyword evidence="1" id="KW-0732">Signal</keyword>
<dbReference type="PANTHER" id="PTHR43649">
    <property type="entry name" value="ARABINOSE-BINDING PROTEIN-RELATED"/>
    <property type="match status" value="1"/>
</dbReference>
<dbReference type="InterPro" id="IPR006059">
    <property type="entry name" value="SBP"/>
</dbReference>
<protein>
    <submittedName>
        <fullName evidence="2">Lipoprotein LipO</fullName>
    </submittedName>
</protein>
<dbReference type="Proteomes" id="UP001057134">
    <property type="component" value="Chromosome"/>
</dbReference>
<accession>A0ABY4RJV9</accession>
<evidence type="ECO:0000313" key="3">
    <source>
        <dbReference type="Proteomes" id="UP001057134"/>
    </source>
</evidence>
<dbReference type="PROSITE" id="PS51257">
    <property type="entry name" value="PROKAR_LIPOPROTEIN"/>
    <property type="match status" value="1"/>
</dbReference>
<dbReference type="Pfam" id="PF01547">
    <property type="entry name" value="SBP_bac_1"/>
    <property type="match status" value="1"/>
</dbReference>
<keyword evidence="3" id="KW-1185">Reference proteome</keyword>
<organism evidence="2 3">
    <name type="scientific">Paenibacillus konkukensis</name>
    <dbReference type="NCBI Taxonomy" id="2020716"/>
    <lineage>
        <taxon>Bacteria</taxon>
        <taxon>Bacillati</taxon>
        <taxon>Bacillota</taxon>
        <taxon>Bacilli</taxon>
        <taxon>Bacillales</taxon>
        <taxon>Paenibacillaceae</taxon>
        <taxon>Paenibacillus</taxon>
    </lineage>
</organism>
<proteinExistence type="predicted"/>
<name>A0ABY4RJV9_9BACL</name>